<dbReference type="KEGG" id="pasa:BAOM_0872"/>
<protein>
    <submittedName>
        <fullName evidence="1">Uncharacterized protein</fullName>
    </submittedName>
</protein>
<evidence type="ECO:0000313" key="1">
    <source>
        <dbReference type="EMBL" id="AZV41483.1"/>
    </source>
</evidence>
<dbReference type="Proteomes" id="UP000283095">
    <property type="component" value="Chromosome"/>
</dbReference>
<dbReference type="EMBL" id="CP026095">
    <property type="protein sequence ID" value="AZV41483.1"/>
    <property type="molecule type" value="Genomic_DNA"/>
</dbReference>
<sequence length="47" mass="5488">MKEKNLNLQQKEESLDQHSFVCSDELFEKDLRAIVDDTARAEDETSM</sequence>
<reference evidence="1 2" key="1">
    <citation type="submission" date="2018-01" db="EMBL/GenBank/DDBJ databases">
        <title>Bacillus asahii Genome sequencing and assembly.</title>
        <authorList>
            <person name="Jiang H."/>
            <person name="Feng Y."/>
            <person name="Zhao F."/>
            <person name="Lin X."/>
        </authorList>
    </citation>
    <scope>NUCLEOTIDE SEQUENCE [LARGE SCALE GENOMIC DNA]</scope>
    <source>
        <strain evidence="1 2">OM18</strain>
    </source>
</reference>
<evidence type="ECO:0000313" key="2">
    <source>
        <dbReference type="Proteomes" id="UP000283095"/>
    </source>
</evidence>
<dbReference type="RefSeq" id="WP_164853123.1">
    <property type="nucleotide sequence ID" value="NZ_CP026095.1"/>
</dbReference>
<name>A0A3Q9RKW5_9BACI</name>
<organism evidence="1 2">
    <name type="scientific">Peribacillus asahii</name>
    <dbReference type="NCBI Taxonomy" id="228899"/>
    <lineage>
        <taxon>Bacteria</taxon>
        <taxon>Bacillati</taxon>
        <taxon>Bacillota</taxon>
        <taxon>Bacilli</taxon>
        <taxon>Bacillales</taxon>
        <taxon>Bacillaceae</taxon>
        <taxon>Peribacillus</taxon>
    </lineage>
</organism>
<proteinExistence type="predicted"/>
<dbReference type="AlphaFoldDB" id="A0A3Q9RKW5"/>
<accession>A0A3Q9RKW5</accession>
<gene>
    <name evidence="1" type="ORF">BAOM_0872</name>
</gene>